<evidence type="ECO:0000313" key="3">
    <source>
        <dbReference type="Proteomes" id="UP000811899"/>
    </source>
</evidence>
<dbReference type="PANTHER" id="PTHR23150:SF19">
    <property type="entry name" value="FORMYLGLYCINE-GENERATING ENZYME"/>
    <property type="match status" value="1"/>
</dbReference>
<sequence length="221" mass="24474">MEFVLVKGGCFNMGSTENASEKPVHEICVNDFYLGKYEVTQAQWEKVMGSNPSSLKDCGPMCPVDNVSWNDAQVFIKKLNEKSNKTYRLPTEGELEYAAGNGGKNEPWPGTADKAKLGEYAWFAGNSNGVYHKVGEKKPNGLGLYDMSGNVWEWCQDWYSETYYAESPKNNPSGPATGVFRAARGGSYDNDETSLRVANRDNLTPDSRNGNLGLRLLFVPN</sequence>
<organism evidence="2 3">
    <name type="scientific">Geoanaerobacter pelophilus</name>
    <dbReference type="NCBI Taxonomy" id="60036"/>
    <lineage>
        <taxon>Bacteria</taxon>
        <taxon>Pseudomonadati</taxon>
        <taxon>Thermodesulfobacteriota</taxon>
        <taxon>Desulfuromonadia</taxon>
        <taxon>Geobacterales</taxon>
        <taxon>Geobacteraceae</taxon>
        <taxon>Geoanaerobacter</taxon>
    </lineage>
</organism>
<dbReference type="SUPFAM" id="SSF56436">
    <property type="entry name" value="C-type lectin-like"/>
    <property type="match status" value="1"/>
</dbReference>
<feature type="domain" description="Sulfatase-modifying factor enzyme-like" evidence="1">
    <location>
        <begin position="2"/>
        <end position="216"/>
    </location>
</feature>
<accession>A0AAW4LET5</accession>
<name>A0AAW4LET5_9BACT</name>
<dbReference type="AlphaFoldDB" id="A0AAW4LET5"/>
<evidence type="ECO:0000313" key="2">
    <source>
        <dbReference type="EMBL" id="MBT0666519.1"/>
    </source>
</evidence>
<keyword evidence="3" id="KW-1185">Reference proteome</keyword>
<dbReference type="Proteomes" id="UP000811899">
    <property type="component" value="Unassembled WGS sequence"/>
</dbReference>
<dbReference type="Pfam" id="PF03781">
    <property type="entry name" value="FGE-sulfatase"/>
    <property type="match status" value="1"/>
</dbReference>
<dbReference type="GO" id="GO:0120147">
    <property type="term" value="F:formylglycine-generating oxidase activity"/>
    <property type="evidence" value="ECO:0007669"/>
    <property type="project" value="TreeGrafter"/>
</dbReference>
<gene>
    <name evidence="2" type="ORF">KI809_19595</name>
</gene>
<reference evidence="2 3" key="1">
    <citation type="submission" date="2021-05" db="EMBL/GenBank/DDBJ databases">
        <title>The draft genome of Geobacter pelophilus DSM 12255.</title>
        <authorList>
            <person name="Xu Z."/>
            <person name="Masuda Y."/>
            <person name="Itoh H."/>
            <person name="Senoo K."/>
        </authorList>
    </citation>
    <scope>NUCLEOTIDE SEQUENCE [LARGE SCALE GENOMIC DNA]</scope>
    <source>
        <strain evidence="2 3">DSM 12255</strain>
    </source>
</reference>
<dbReference type="InterPro" id="IPR005532">
    <property type="entry name" value="SUMF_dom"/>
</dbReference>
<dbReference type="PANTHER" id="PTHR23150">
    <property type="entry name" value="SULFATASE MODIFYING FACTOR 1, 2"/>
    <property type="match status" value="1"/>
</dbReference>
<proteinExistence type="predicted"/>
<dbReference type="InterPro" id="IPR016187">
    <property type="entry name" value="CTDL_fold"/>
</dbReference>
<dbReference type="Gene3D" id="3.90.1580.10">
    <property type="entry name" value="paralog of FGE (formylglycine-generating enzyme)"/>
    <property type="match status" value="1"/>
</dbReference>
<dbReference type="InterPro" id="IPR042095">
    <property type="entry name" value="SUMF_sf"/>
</dbReference>
<protein>
    <submittedName>
        <fullName evidence="2">Formylglycine-generating enzyme family protein</fullName>
    </submittedName>
</protein>
<comment type="caution">
    <text evidence="2">The sequence shown here is derived from an EMBL/GenBank/DDBJ whole genome shotgun (WGS) entry which is preliminary data.</text>
</comment>
<dbReference type="EMBL" id="JAHCVJ010000013">
    <property type="protein sequence ID" value="MBT0666519.1"/>
    <property type="molecule type" value="Genomic_DNA"/>
</dbReference>
<evidence type="ECO:0000259" key="1">
    <source>
        <dbReference type="Pfam" id="PF03781"/>
    </source>
</evidence>
<dbReference type="InterPro" id="IPR051043">
    <property type="entry name" value="Sulfatase_Mod_Factor_Kinase"/>
</dbReference>